<keyword evidence="4 7" id="KW-0689">Ribosomal protein</keyword>
<accession>A0A2H0TSP0</accession>
<comment type="similarity">
    <text evidence="1 7 8">Belongs to the universal ribosomal protein uS13 family.</text>
</comment>
<sequence length="135" mass="15140">MNYESRNMRVSGVTIPKQKCVGTALTYIYGIGQTSAAAILKTANIDESVRVKDLTQEQEDAIRAIIEQNHNTEGDLRREVGANIKRLKDIKSYRGLRHMKKLPVRGQRTKTNSRTMRGNKRNVATSGKKPAAQKT</sequence>
<keyword evidence="3 7" id="KW-0694">RNA-binding</keyword>
<keyword evidence="5 7" id="KW-0687">Ribonucleoprotein</keyword>
<dbReference type="GO" id="GO:0005829">
    <property type="term" value="C:cytosol"/>
    <property type="evidence" value="ECO:0007669"/>
    <property type="project" value="TreeGrafter"/>
</dbReference>
<evidence type="ECO:0000256" key="3">
    <source>
        <dbReference type="ARBA" id="ARBA00022884"/>
    </source>
</evidence>
<dbReference type="Pfam" id="PF00416">
    <property type="entry name" value="Ribosomal_S13"/>
    <property type="match status" value="1"/>
</dbReference>
<evidence type="ECO:0000256" key="9">
    <source>
        <dbReference type="SAM" id="MobiDB-lite"/>
    </source>
</evidence>
<dbReference type="PANTHER" id="PTHR10871">
    <property type="entry name" value="30S RIBOSOMAL PROTEIN S13/40S RIBOSOMAL PROTEIN S18"/>
    <property type="match status" value="1"/>
</dbReference>
<protein>
    <recommendedName>
        <fullName evidence="6 7">Small ribosomal subunit protein uS13</fullName>
    </recommendedName>
</protein>
<dbReference type="PROSITE" id="PS00646">
    <property type="entry name" value="RIBOSOMAL_S13_1"/>
    <property type="match status" value="1"/>
</dbReference>
<proteinExistence type="inferred from homology"/>
<dbReference type="SUPFAM" id="SSF46946">
    <property type="entry name" value="S13-like H2TH domain"/>
    <property type="match status" value="1"/>
</dbReference>
<dbReference type="PANTHER" id="PTHR10871:SF1">
    <property type="entry name" value="SMALL RIBOSOMAL SUBUNIT PROTEIN US13M"/>
    <property type="match status" value="1"/>
</dbReference>
<dbReference type="InterPro" id="IPR019980">
    <property type="entry name" value="Ribosomal_uS13_bac-type"/>
</dbReference>
<comment type="subunit">
    <text evidence="7">Part of the 30S ribosomal subunit. Forms a loose heterodimer with protein S19. Forms two bridges to the 50S subunit in the 70S ribosome.</text>
</comment>
<evidence type="ECO:0000313" key="10">
    <source>
        <dbReference type="EMBL" id="PIR74417.1"/>
    </source>
</evidence>
<dbReference type="InterPro" id="IPR018269">
    <property type="entry name" value="Ribosomal_uS13_CS"/>
</dbReference>
<dbReference type="Gene3D" id="4.10.910.10">
    <property type="entry name" value="30s ribosomal protein s13, domain 2"/>
    <property type="match status" value="1"/>
</dbReference>
<dbReference type="GO" id="GO:0006412">
    <property type="term" value="P:translation"/>
    <property type="evidence" value="ECO:0007669"/>
    <property type="project" value="UniProtKB-UniRule"/>
</dbReference>
<dbReference type="PROSITE" id="PS50159">
    <property type="entry name" value="RIBOSOMAL_S13_2"/>
    <property type="match status" value="1"/>
</dbReference>
<dbReference type="GO" id="GO:0019843">
    <property type="term" value="F:rRNA binding"/>
    <property type="evidence" value="ECO:0007669"/>
    <property type="project" value="UniProtKB-UniRule"/>
</dbReference>
<evidence type="ECO:0000313" key="11">
    <source>
        <dbReference type="Proteomes" id="UP000230154"/>
    </source>
</evidence>
<dbReference type="InterPro" id="IPR010979">
    <property type="entry name" value="Ribosomal_uS13-like_H2TH"/>
</dbReference>
<dbReference type="AlphaFoldDB" id="A0A2H0TSP0"/>
<evidence type="ECO:0000256" key="7">
    <source>
        <dbReference type="HAMAP-Rule" id="MF_01315"/>
    </source>
</evidence>
<dbReference type="NCBIfam" id="TIGR03631">
    <property type="entry name" value="uS13_bact"/>
    <property type="match status" value="1"/>
</dbReference>
<comment type="caution">
    <text evidence="10">The sequence shown here is derived from an EMBL/GenBank/DDBJ whole genome shotgun (WGS) entry which is preliminary data.</text>
</comment>
<dbReference type="InterPro" id="IPR001892">
    <property type="entry name" value="Ribosomal_uS13"/>
</dbReference>
<evidence type="ECO:0000256" key="5">
    <source>
        <dbReference type="ARBA" id="ARBA00023274"/>
    </source>
</evidence>
<evidence type="ECO:0000256" key="1">
    <source>
        <dbReference type="ARBA" id="ARBA00008080"/>
    </source>
</evidence>
<reference evidence="11" key="1">
    <citation type="submission" date="2017-09" db="EMBL/GenBank/DDBJ databases">
        <title>Depth-based differentiation of microbial function through sediment-hosted aquifers and enrichment of novel symbionts in the deep terrestrial subsurface.</title>
        <authorList>
            <person name="Probst A.J."/>
            <person name="Ladd B."/>
            <person name="Jarett J.K."/>
            <person name="Geller-Mcgrath D.E."/>
            <person name="Sieber C.M.K."/>
            <person name="Emerson J.B."/>
            <person name="Anantharaman K."/>
            <person name="Thomas B.C."/>
            <person name="Malmstrom R."/>
            <person name="Stieglmeier M."/>
            <person name="Klingl A."/>
            <person name="Woyke T."/>
            <person name="Ryan C.M."/>
            <person name="Banfield J.F."/>
        </authorList>
    </citation>
    <scope>NUCLEOTIDE SEQUENCE [LARGE SCALE GENOMIC DNA]</scope>
</reference>
<dbReference type="GO" id="GO:0000049">
    <property type="term" value="F:tRNA binding"/>
    <property type="evidence" value="ECO:0007669"/>
    <property type="project" value="UniProtKB-UniRule"/>
</dbReference>
<dbReference type="EMBL" id="PFCB01000021">
    <property type="protein sequence ID" value="PIR74417.1"/>
    <property type="molecule type" value="Genomic_DNA"/>
</dbReference>
<keyword evidence="2 7" id="KW-0699">rRNA-binding</keyword>
<evidence type="ECO:0000256" key="2">
    <source>
        <dbReference type="ARBA" id="ARBA00022730"/>
    </source>
</evidence>
<dbReference type="GO" id="GO:0015935">
    <property type="term" value="C:small ribosomal subunit"/>
    <property type="evidence" value="ECO:0007669"/>
    <property type="project" value="TreeGrafter"/>
</dbReference>
<evidence type="ECO:0000256" key="8">
    <source>
        <dbReference type="RuleBase" id="RU003830"/>
    </source>
</evidence>
<comment type="function">
    <text evidence="7">Located at the top of the head of the 30S subunit, it contacts several helices of the 16S rRNA. In the 70S ribosome it contacts the 23S rRNA (bridge B1a) and protein L5 of the 50S subunit (bridge B1b), connecting the 2 subunits; these bridges are implicated in subunit movement. Contacts the tRNAs in the A and P-sites.</text>
</comment>
<dbReference type="Proteomes" id="UP000230154">
    <property type="component" value="Unassembled WGS sequence"/>
</dbReference>
<keyword evidence="7" id="KW-0820">tRNA-binding</keyword>
<feature type="region of interest" description="Disordered" evidence="9">
    <location>
        <begin position="104"/>
        <end position="135"/>
    </location>
</feature>
<dbReference type="HAMAP" id="MF_01315">
    <property type="entry name" value="Ribosomal_uS13"/>
    <property type="match status" value="1"/>
</dbReference>
<evidence type="ECO:0000256" key="6">
    <source>
        <dbReference type="ARBA" id="ARBA00035166"/>
    </source>
</evidence>
<evidence type="ECO:0000256" key="4">
    <source>
        <dbReference type="ARBA" id="ARBA00022980"/>
    </source>
</evidence>
<dbReference type="PIRSF" id="PIRSF002134">
    <property type="entry name" value="Ribosomal_S13"/>
    <property type="match status" value="1"/>
</dbReference>
<dbReference type="Gene3D" id="1.10.8.50">
    <property type="match status" value="1"/>
</dbReference>
<dbReference type="InterPro" id="IPR027437">
    <property type="entry name" value="Rbsml_uS13_C"/>
</dbReference>
<dbReference type="GO" id="GO:0003735">
    <property type="term" value="F:structural constituent of ribosome"/>
    <property type="evidence" value="ECO:0007669"/>
    <property type="project" value="InterPro"/>
</dbReference>
<gene>
    <name evidence="7" type="primary">rpsM</name>
    <name evidence="10" type="ORF">COU35_02420</name>
</gene>
<organism evidence="10 11">
    <name type="scientific">Candidatus Magasanikbacteria bacterium CG10_big_fil_rev_8_21_14_0_10_47_10</name>
    <dbReference type="NCBI Taxonomy" id="1974652"/>
    <lineage>
        <taxon>Bacteria</taxon>
        <taxon>Candidatus Magasanikiibacteriota</taxon>
    </lineage>
</organism>
<name>A0A2H0TSP0_9BACT</name>
<dbReference type="FunFam" id="1.10.8.50:FF:000001">
    <property type="entry name" value="30S ribosomal protein S13"/>
    <property type="match status" value="1"/>
</dbReference>